<keyword evidence="11 13" id="KW-0472">Membrane</keyword>
<dbReference type="InterPro" id="IPR036890">
    <property type="entry name" value="HATPase_C_sf"/>
</dbReference>
<evidence type="ECO:0000256" key="13">
    <source>
        <dbReference type="SAM" id="Phobius"/>
    </source>
</evidence>
<dbReference type="InterPro" id="IPR004358">
    <property type="entry name" value="Sig_transdc_His_kin-like_C"/>
</dbReference>
<evidence type="ECO:0000256" key="7">
    <source>
        <dbReference type="ARBA" id="ARBA00022692"/>
    </source>
</evidence>
<evidence type="ECO:0000256" key="12">
    <source>
        <dbReference type="SAM" id="MobiDB-lite"/>
    </source>
</evidence>
<dbReference type="EMBL" id="JACIBS010000005">
    <property type="protein sequence ID" value="MBB3665559.1"/>
    <property type="molecule type" value="Genomic_DNA"/>
</dbReference>
<dbReference type="SMART" id="SM00304">
    <property type="entry name" value="HAMP"/>
    <property type="match status" value="1"/>
</dbReference>
<keyword evidence="17" id="KW-1185">Reference proteome</keyword>
<comment type="subcellular location">
    <subcellularLocation>
        <location evidence="3">Cell membrane</location>
    </subcellularLocation>
</comment>
<dbReference type="Gene3D" id="6.10.340.10">
    <property type="match status" value="1"/>
</dbReference>
<accession>A0A839XU54</accession>
<feature type="domain" description="HAMP" evidence="15">
    <location>
        <begin position="37"/>
        <end position="92"/>
    </location>
</feature>
<dbReference type="FunFam" id="3.30.565.10:FF:000006">
    <property type="entry name" value="Sensor histidine kinase WalK"/>
    <property type="match status" value="1"/>
</dbReference>
<dbReference type="GO" id="GO:0000155">
    <property type="term" value="F:phosphorelay sensor kinase activity"/>
    <property type="evidence" value="ECO:0007669"/>
    <property type="project" value="InterPro"/>
</dbReference>
<comment type="catalytic activity">
    <reaction evidence="1">
        <text>ATP + protein L-histidine = ADP + protein N-phospho-L-histidine.</text>
        <dbReference type="EC" id="2.7.13.3"/>
    </reaction>
</comment>
<dbReference type="PANTHER" id="PTHR45436">
    <property type="entry name" value="SENSOR HISTIDINE KINASE YKOH"/>
    <property type="match status" value="1"/>
</dbReference>
<comment type="cofactor">
    <cofactor evidence="2">
        <name>a divalent metal cation</name>
        <dbReference type="ChEBI" id="CHEBI:60240"/>
    </cofactor>
</comment>
<dbReference type="SUPFAM" id="SSF55874">
    <property type="entry name" value="ATPase domain of HSP90 chaperone/DNA topoisomerase II/histidine kinase"/>
    <property type="match status" value="1"/>
</dbReference>
<evidence type="ECO:0000313" key="16">
    <source>
        <dbReference type="EMBL" id="MBB3665559.1"/>
    </source>
</evidence>
<dbReference type="CDD" id="cd00075">
    <property type="entry name" value="HATPase"/>
    <property type="match status" value="1"/>
</dbReference>
<comment type="caution">
    <text evidence="16">The sequence shown here is derived from an EMBL/GenBank/DDBJ whole genome shotgun (WGS) entry which is preliminary data.</text>
</comment>
<name>A0A839XU54_9PSEU</name>
<proteinExistence type="predicted"/>
<dbReference type="PROSITE" id="PS50885">
    <property type="entry name" value="HAMP"/>
    <property type="match status" value="1"/>
</dbReference>
<evidence type="ECO:0000259" key="14">
    <source>
        <dbReference type="PROSITE" id="PS50109"/>
    </source>
</evidence>
<feature type="domain" description="Histidine kinase" evidence="14">
    <location>
        <begin position="107"/>
        <end position="321"/>
    </location>
</feature>
<dbReference type="PANTHER" id="PTHR45436:SF5">
    <property type="entry name" value="SENSOR HISTIDINE KINASE TRCS"/>
    <property type="match status" value="1"/>
</dbReference>
<keyword evidence="5" id="KW-0597">Phosphoprotein</keyword>
<dbReference type="RefSeq" id="WP_183786768.1">
    <property type="nucleotide sequence ID" value="NZ_JACIBS010000005.1"/>
</dbReference>
<dbReference type="InterPro" id="IPR003660">
    <property type="entry name" value="HAMP_dom"/>
</dbReference>
<evidence type="ECO:0000256" key="2">
    <source>
        <dbReference type="ARBA" id="ARBA00001968"/>
    </source>
</evidence>
<organism evidence="16 17">
    <name type="scientific">Prauserella sediminis</name>
    <dbReference type="NCBI Taxonomy" id="577680"/>
    <lineage>
        <taxon>Bacteria</taxon>
        <taxon>Bacillati</taxon>
        <taxon>Actinomycetota</taxon>
        <taxon>Actinomycetes</taxon>
        <taxon>Pseudonocardiales</taxon>
        <taxon>Pseudonocardiaceae</taxon>
        <taxon>Prauserella</taxon>
        <taxon>Prauserella salsuginis group</taxon>
    </lineage>
</organism>
<evidence type="ECO:0000256" key="5">
    <source>
        <dbReference type="ARBA" id="ARBA00022553"/>
    </source>
</evidence>
<dbReference type="SUPFAM" id="SSF47384">
    <property type="entry name" value="Homodimeric domain of signal transducing histidine kinase"/>
    <property type="match status" value="1"/>
</dbReference>
<dbReference type="Pfam" id="PF00672">
    <property type="entry name" value="HAMP"/>
    <property type="match status" value="1"/>
</dbReference>
<evidence type="ECO:0000313" key="17">
    <source>
        <dbReference type="Proteomes" id="UP000564573"/>
    </source>
</evidence>
<keyword evidence="10" id="KW-0902">Two-component regulatory system</keyword>
<keyword evidence="9 13" id="KW-1133">Transmembrane helix</keyword>
<dbReference type="AlphaFoldDB" id="A0A839XU54"/>
<dbReference type="EC" id="2.7.13.3" evidence="4"/>
<evidence type="ECO:0000256" key="8">
    <source>
        <dbReference type="ARBA" id="ARBA00022777"/>
    </source>
</evidence>
<dbReference type="InterPro" id="IPR050428">
    <property type="entry name" value="TCS_sensor_his_kinase"/>
</dbReference>
<dbReference type="InterPro" id="IPR005467">
    <property type="entry name" value="His_kinase_dom"/>
</dbReference>
<feature type="transmembrane region" description="Helical" evidence="13">
    <location>
        <begin position="14"/>
        <end position="36"/>
    </location>
</feature>
<dbReference type="PRINTS" id="PR00344">
    <property type="entry name" value="BCTRLSENSOR"/>
</dbReference>
<evidence type="ECO:0000256" key="9">
    <source>
        <dbReference type="ARBA" id="ARBA00022989"/>
    </source>
</evidence>
<dbReference type="SMART" id="SM00388">
    <property type="entry name" value="HisKA"/>
    <property type="match status" value="1"/>
</dbReference>
<protein>
    <recommendedName>
        <fullName evidence="4">histidine kinase</fullName>
        <ecNumber evidence="4">2.7.13.3</ecNumber>
    </recommendedName>
</protein>
<keyword evidence="7 13" id="KW-0812">Transmembrane</keyword>
<dbReference type="SUPFAM" id="SSF158472">
    <property type="entry name" value="HAMP domain-like"/>
    <property type="match status" value="1"/>
</dbReference>
<dbReference type="FunFam" id="1.10.287.130:FF:000001">
    <property type="entry name" value="Two-component sensor histidine kinase"/>
    <property type="match status" value="1"/>
</dbReference>
<reference evidence="16 17" key="1">
    <citation type="submission" date="2020-08" db="EMBL/GenBank/DDBJ databases">
        <title>Sequencing the genomes of 1000 actinobacteria strains.</title>
        <authorList>
            <person name="Klenk H.-P."/>
        </authorList>
    </citation>
    <scope>NUCLEOTIDE SEQUENCE [LARGE SCALE GENOMIC DNA]</scope>
    <source>
        <strain evidence="16 17">DSM 45267</strain>
    </source>
</reference>
<evidence type="ECO:0000256" key="4">
    <source>
        <dbReference type="ARBA" id="ARBA00012438"/>
    </source>
</evidence>
<dbReference type="Pfam" id="PF02518">
    <property type="entry name" value="HATPase_c"/>
    <property type="match status" value="1"/>
</dbReference>
<dbReference type="PROSITE" id="PS50109">
    <property type="entry name" value="HIS_KIN"/>
    <property type="match status" value="1"/>
</dbReference>
<evidence type="ECO:0000256" key="1">
    <source>
        <dbReference type="ARBA" id="ARBA00000085"/>
    </source>
</evidence>
<evidence type="ECO:0000256" key="10">
    <source>
        <dbReference type="ARBA" id="ARBA00023012"/>
    </source>
</evidence>
<evidence type="ECO:0000259" key="15">
    <source>
        <dbReference type="PROSITE" id="PS50885"/>
    </source>
</evidence>
<keyword evidence="8 16" id="KW-0418">Kinase</keyword>
<dbReference type="Pfam" id="PF00512">
    <property type="entry name" value="HisKA"/>
    <property type="match status" value="1"/>
</dbReference>
<evidence type="ECO:0000256" key="6">
    <source>
        <dbReference type="ARBA" id="ARBA00022679"/>
    </source>
</evidence>
<keyword evidence="6 16" id="KW-0808">Transferase</keyword>
<dbReference type="Gene3D" id="3.30.565.10">
    <property type="entry name" value="Histidine kinase-like ATPase, C-terminal domain"/>
    <property type="match status" value="1"/>
</dbReference>
<evidence type="ECO:0000256" key="3">
    <source>
        <dbReference type="ARBA" id="ARBA00004236"/>
    </source>
</evidence>
<dbReference type="SMART" id="SM00387">
    <property type="entry name" value="HATPase_c"/>
    <property type="match status" value="1"/>
</dbReference>
<dbReference type="Gene3D" id="1.10.287.130">
    <property type="match status" value="1"/>
</dbReference>
<dbReference type="GO" id="GO:0005509">
    <property type="term" value="F:calcium ion binding"/>
    <property type="evidence" value="ECO:0007669"/>
    <property type="project" value="UniProtKB-ARBA"/>
</dbReference>
<gene>
    <name evidence="16" type="ORF">FB384_004517</name>
</gene>
<feature type="region of interest" description="Disordered" evidence="12">
    <location>
        <begin position="323"/>
        <end position="349"/>
    </location>
</feature>
<dbReference type="CDD" id="cd00082">
    <property type="entry name" value="HisKA"/>
    <property type="match status" value="1"/>
</dbReference>
<dbReference type="InterPro" id="IPR036097">
    <property type="entry name" value="HisK_dim/P_sf"/>
</dbReference>
<dbReference type="GO" id="GO:0005886">
    <property type="term" value="C:plasma membrane"/>
    <property type="evidence" value="ECO:0007669"/>
    <property type="project" value="UniProtKB-SubCell"/>
</dbReference>
<dbReference type="Proteomes" id="UP000564573">
    <property type="component" value="Unassembled WGS sequence"/>
</dbReference>
<dbReference type="InterPro" id="IPR003594">
    <property type="entry name" value="HATPase_dom"/>
</dbReference>
<evidence type="ECO:0000256" key="11">
    <source>
        <dbReference type="ARBA" id="ARBA00023136"/>
    </source>
</evidence>
<dbReference type="InterPro" id="IPR003661">
    <property type="entry name" value="HisK_dim/P_dom"/>
</dbReference>
<sequence>MAATATTWRVWNDALAIVVVEFIGLTLVAGLSTIVIRRELRPLEQVAASADAIAAGAAGHRLAEVSTMPSTEIGRLSDALNRMLDQVETSLAARAASEQRMRQFVADASHELRTPLQSLRGYAELYQRGALTPGPEVDDAVDRMLSEVRRMGNLVESLLTLARFDETERAEREPADLSRLVAESCRDAAVVEPDRPQHCDIEPHLTVLGDEAKLRSLLANLLGNVRTHTPPDTRCAVGLRRCDGSVTLTVRDEGPGIPEHARAHVFDRFYRADRSRSRSSGGNGLGLAIVAAVAELHQASVELRSAAGYGTTVTVAFPAMTRSARSGRGVEQTAYERARTSRIGASPTP</sequence>